<keyword evidence="4" id="KW-1185">Reference proteome</keyword>
<keyword evidence="2" id="KW-0472">Membrane</keyword>
<evidence type="ECO:0000313" key="4">
    <source>
        <dbReference type="Proteomes" id="UP000315226"/>
    </source>
</evidence>
<reference evidence="3 4" key="1">
    <citation type="submission" date="2019-06" db="EMBL/GenBank/DDBJ databases">
        <title>Whole genome shotgun sequence of Streptomyces gardneri NBRC 12865.</title>
        <authorList>
            <person name="Hosoyama A."/>
            <person name="Uohara A."/>
            <person name="Ohji S."/>
            <person name="Ichikawa N."/>
        </authorList>
    </citation>
    <scope>NUCLEOTIDE SEQUENCE [LARGE SCALE GENOMIC DNA]</scope>
    <source>
        <strain evidence="3 4">NBRC 12865</strain>
    </source>
</reference>
<evidence type="ECO:0000256" key="1">
    <source>
        <dbReference type="SAM" id="MobiDB-lite"/>
    </source>
</evidence>
<organism evidence="3 4">
    <name type="scientific">Streptomyces gardneri</name>
    <dbReference type="NCBI Taxonomy" id="66892"/>
    <lineage>
        <taxon>Bacteria</taxon>
        <taxon>Bacillati</taxon>
        <taxon>Actinomycetota</taxon>
        <taxon>Actinomycetes</taxon>
        <taxon>Kitasatosporales</taxon>
        <taxon>Streptomycetaceae</taxon>
        <taxon>Streptomyces</taxon>
    </lineage>
</organism>
<protein>
    <submittedName>
        <fullName evidence="3">Uncharacterized protein</fullName>
    </submittedName>
</protein>
<comment type="caution">
    <text evidence="3">The sequence shown here is derived from an EMBL/GenBank/DDBJ whole genome shotgun (WGS) entry which is preliminary data.</text>
</comment>
<evidence type="ECO:0000256" key="2">
    <source>
        <dbReference type="SAM" id="Phobius"/>
    </source>
</evidence>
<evidence type="ECO:0000313" key="3">
    <source>
        <dbReference type="EMBL" id="GEB61412.1"/>
    </source>
</evidence>
<feature type="compositionally biased region" description="Basic residues" evidence="1">
    <location>
        <begin position="38"/>
        <end position="51"/>
    </location>
</feature>
<accession>A0A4Y3RV31</accession>
<dbReference type="EMBL" id="BJMN01000056">
    <property type="protein sequence ID" value="GEB61412.1"/>
    <property type="molecule type" value="Genomic_DNA"/>
</dbReference>
<dbReference type="AlphaFoldDB" id="A0A4Y3RV31"/>
<gene>
    <name evidence="3" type="ORF">SGA01_70170</name>
</gene>
<dbReference type="Proteomes" id="UP000315226">
    <property type="component" value="Unassembled WGS sequence"/>
</dbReference>
<proteinExistence type="predicted"/>
<feature type="compositionally biased region" description="Low complexity" evidence="1">
    <location>
        <begin position="143"/>
        <end position="166"/>
    </location>
</feature>
<name>A0A4Y3RV31_9ACTN</name>
<feature type="compositionally biased region" description="Polar residues" evidence="1">
    <location>
        <begin position="1"/>
        <end position="22"/>
    </location>
</feature>
<feature type="region of interest" description="Disordered" evidence="1">
    <location>
        <begin position="1"/>
        <end position="53"/>
    </location>
</feature>
<feature type="transmembrane region" description="Helical" evidence="2">
    <location>
        <begin position="52"/>
        <end position="72"/>
    </location>
</feature>
<sequence length="186" mass="17894">MFWDTSDTSDVTPVASSVSCSLQFGPMSQHDPGAAGSRRARRRHAPARRARGPVWLLAAGGVAVLGAAAALLSGGSGTKGGTGSPEGGSGGPPALIQADPTDAAETTRTPEPSGPGGSGSGVTAAVTVPGRTGPTATDKGPKETATAAPSGSATAGPGASPTAEAPVTTDHPGKPGRGRGATKRPK</sequence>
<feature type="region of interest" description="Disordered" evidence="1">
    <location>
        <begin position="75"/>
        <end position="186"/>
    </location>
</feature>
<keyword evidence="2" id="KW-0812">Transmembrane</keyword>
<feature type="compositionally biased region" description="Gly residues" evidence="1">
    <location>
        <begin position="75"/>
        <end position="91"/>
    </location>
</feature>
<keyword evidence="2" id="KW-1133">Transmembrane helix</keyword>
<feature type="compositionally biased region" description="Basic residues" evidence="1">
    <location>
        <begin position="174"/>
        <end position="186"/>
    </location>
</feature>